<keyword evidence="1" id="KW-1133">Transmembrane helix</keyword>
<organism evidence="2 3">
    <name type="scientific">Sulfitobacter mediterraneus</name>
    <dbReference type="NCBI Taxonomy" id="83219"/>
    <lineage>
        <taxon>Bacteria</taxon>
        <taxon>Pseudomonadati</taxon>
        <taxon>Pseudomonadota</taxon>
        <taxon>Alphaproteobacteria</taxon>
        <taxon>Rhodobacterales</taxon>
        <taxon>Roseobacteraceae</taxon>
        <taxon>Sulfitobacter</taxon>
    </lineage>
</organism>
<reference evidence="2 3" key="1">
    <citation type="journal article" date="2014" name="Genome Announc.">
        <title>Draft Genome Sequences of Two Isolates of the Roseobacter Group, Sulfitobacter sp. Strains 3SOLIMAR09 and 1FIGIMAR09, from Harbors of Mallorca Island (Mediterranean Sea).</title>
        <authorList>
            <person name="Mas-Llado M."/>
            <person name="Pina-Villalonga J.M."/>
            <person name="Brunet-Galmes I."/>
            <person name="Nogales B."/>
            <person name="Bosch R."/>
        </authorList>
    </citation>
    <scope>NUCLEOTIDE SEQUENCE [LARGE SCALE GENOMIC DNA]</scope>
    <source>
        <strain evidence="2 3">1FIGIMAR09</strain>
    </source>
</reference>
<keyword evidence="3" id="KW-1185">Reference proteome</keyword>
<dbReference type="Proteomes" id="UP000027337">
    <property type="component" value="Unassembled WGS sequence"/>
</dbReference>
<protein>
    <submittedName>
        <fullName evidence="2">Uncharacterized protein</fullName>
    </submittedName>
</protein>
<dbReference type="RefSeq" id="WP_037907458.1">
    <property type="nucleotide sequence ID" value="NZ_JEMU01000006.1"/>
</dbReference>
<comment type="caution">
    <text evidence="2">The sequence shown here is derived from an EMBL/GenBank/DDBJ whole genome shotgun (WGS) entry which is preliminary data.</text>
</comment>
<sequence>MKWLWILFGIGVVSSAFTLSEAGQALLVVMMLTIVGIPFAFVLMIAPVLTGILGLFLITRTILAALPGFRRLGGVTLFCLCSALVAAGLTLVPMLYNQRVQDALPLAVADDVPLSEKTAPGLVVGVKSNPAYCSADCAQLLMAAPDIRVVVGRFEQITDGSTATPPAKSATWALVPSGIGLCEVTLNQAPPDLRIALAEAELRGQCIKQVAMADQIDVIIQHSNHSGTAPGQNRDDRRLELFLRQGGQLDLAFRRTDGHRELLSVPVVFFSANGYGLDPGLSLAPPRTKVKLQSPATEMTRTALLETVLPGQIALPSYEAFGALSPAQAQARLKQVTQIRSALDRARHDAALAALRSGAPEVASQGYEIGNSYLQRLGGGKAELSDVPLLVAMVGEPARIRRSVQRAIDGAPASVLMPVVDAAIDRLIAVNGGLLDRDTKQRLTEIFRLAERQSGPNIAPRLARLDQLVSTPLGRDLAGGLTAVRGLLGPAQASALFSFLDARIADDADKDGFRTIFRGLCLMGPEGRVFLPRITQRLADLAPPQYSPNPRISAYNMVLMGLQDAEIAKVLRIDRYQSDTQRAKAIADIKTARKAAEKTLKRTAKRDRDTVWQQLCK</sequence>
<gene>
    <name evidence="2" type="ORF">PM02_09065</name>
</gene>
<dbReference type="STRING" id="83219.PM02_09065"/>
<evidence type="ECO:0000256" key="1">
    <source>
        <dbReference type="SAM" id="Phobius"/>
    </source>
</evidence>
<evidence type="ECO:0000313" key="3">
    <source>
        <dbReference type="Proteomes" id="UP000027337"/>
    </source>
</evidence>
<dbReference type="AlphaFoldDB" id="A0A061SUU3"/>
<feature type="transmembrane region" description="Helical" evidence="1">
    <location>
        <begin position="26"/>
        <end position="59"/>
    </location>
</feature>
<accession>A0A061SUU3</accession>
<feature type="transmembrane region" description="Helical" evidence="1">
    <location>
        <begin position="71"/>
        <end position="96"/>
    </location>
</feature>
<proteinExistence type="predicted"/>
<keyword evidence="1" id="KW-0812">Transmembrane</keyword>
<keyword evidence="1" id="KW-0472">Membrane</keyword>
<name>A0A061SUU3_9RHOB</name>
<dbReference type="EMBL" id="JEMU01000006">
    <property type="protein sequence ID" value="KAJ03528.1"/>
    <property type="molecule type" value="Genomic_DNA"/>
</dbReference>
<evidence type="ECO:0000313" key="2">
    <source>
        <dbReference type="EMBL" id="KAJ03528.1"/>
    </source>
</evidence>